<dbReference type="AlphaFoldDB" id="A0A7C8VID7"/>
<sequence length="720" mass="79931">MDNRHTLTASSELENSLVFPTSINSSILAPEETNRAAASPYIAPMAKVQFLIAVESTDDTIYPSFPNTEFGSGDPFKIKLESIRSKCRISEKLFFTTNGRTCLDNSTTLGYYMSLLPEGQKILKLFKNPEESEVSVVNLRPTEGESRLEHVSIEGGADSGDPRNGETESPENKSEIGTEILQVKVTDGKLKESPLISGADQTAFKSFVDKIAASSLTPGVLPSINEKYRQLSSLTSNWATNASSKDYTEPADLTEQQWDRVLSNNRALHGYFYSPEDWTIVKAPKRAFKLRSNESYDHKLSSPVTQPADKPADKPVDKPALIIHKYSQLQPVQASVPPRNSKLATNETTKDPVPASNEEHKGTATENPLPSIPPFYVYDDADITVTEISHNFQKTMLKEGFSSQAMEGNVTFGIPVSISSSLAKEQGTMNQDRKETNVKSLAAVYSFPRVRVELDSDALELTDECKRDAYLVTNEDDVEKFDRKYGTVFATSFTLGGYLHSSQDLSTEEVANLAQTKNKMKFAAGLSIQSSYGGGGGNYGKTESDGSNGSNVTLDQDSRLAWSARGGDTILCSNPSAWAATVKDYRLWRVMDQQRFVGVRYLIRDLDTQAYTHLANPKSISIVGHQDMLKDDVYFRILIAGLVRAMDKPDHNVLAQKVEKFYRQSFENLNEYNKICEEANDPRAGIPSGSDWINISKGKRAMFGMFMYYTNKLEKPTLRE</sequence>
<dbReference type="Proteomes" id="UP000474640">
    <property type="component" value="Unassembled WGS sequence"/>
</dbReference>
<proteinExistence type="predicted"/>
<feature type="region of interest" description="Disordered" evidence="1">
    <location>
        <begin position="151"/>
        <end position="177"/>
    </location>
</feature>
<dbReference type="EMBL" id="JAABOJ010000018">
    <property type="protein sequence ID" value="KAF3280530.1"/>
    <property type="molecule type" value="Genomic_DNA"/>
</dbReference>
<evidence type="ECO:0000259" key="2">
    <source>
        <dbReference type="Pfam" id="PF22693"/>
    </source>
</evidence>
<feature type="region of interest" description="Disordered" evidence="1">
    <location>
        <begin position="296"/>
        <end position="316"/>
    </location>
</feature>
<organism evidence="3 4">
    <name type="scientific">Orbilia oligospora</name>
    <name type="common">Nematode-trapping fungus</name>
    <name type="synonym">Arthrobotrys oligospora</name>
    <dbReference type="NCBI Taxonomy" id="2813651"/>
    <lineage>
        <taxon>Eukaryota</taxon>
        <taxon>Fungi</taxon>
        <taxon>Dikarya</taxon>
        <taxon>Ascomycota</taxon>
        <taxon>Pezizomycotina</taxon>
        <taxon>Orbiliomycetes</taxon>
        <taxon>Orbiliales</taxon>
        <taxon>Orbiliaceae</taxon>
        <taxon>Orbilia</taxon>
    </lineage>
</organism>
<reference evidence="3 4" key="1">
    <citation type="submission" date="2020-01" db="EMBL/GenBank/DDBJ databases">
        <authorList>
            <person name="Palmer J.M."/>
        </authorList>
    </citation>
    <scope>NUCLEOTIDE SEQUENCE [LARGE SCALE GENOMIC DNA]</scope>
    <source>
        <strain evidence="3 4">TWF970</strain>
    </source>
</reference>
<evidence type="ECO:0000313" key="3">
    <source>
        <dbReference type="EMBL" id="KAF3280530.1"/>
    </source>
</evidence>
<feature type="region of interest" description="Disordered" evidence="1">
    <location>
        <begin position="330"/>
        <end position="368"/>
    </location>
</feature>
<dbReference type="OrthoDB" id="5330243at2759"/>
<accession>A0A7C8VID7</accession>
<evidence type="ECO:0000256" key="1">
    <source>
        <dbReference type="SAM" id="MobiDB-lite"/>
    </source>
</evidence>
<comment type="caution">
    <text evidence="3">The sequence shown here is derived from an EMBL/GenBank/DDBJ whole genome shotgun (WGS) entry which is preliminary data.</text>
</comment>
<feature type="domain" description="MACPF-like" evidence="2">
    <location>
        <begin position="378"/>
        <end position="599"/>
    </location>
</feature>
<evidence type="ECO:0000313" key="4">
    <source>
        <dbReference type="Proteomes" id="UP000474640"/>
    </source>
</evidence>
<gene>
    <name evidence="3" type="ORF">TWF970_002751</name>
</gene>
<dbReference type="Pfam" id="PF22693">
    <property type="entry name" value="MACPF_1"/>
    <property type="match status" value="1"/>
</dbReference>
<name>A0A7C8VID7_ORBOL</name>
<dbReference type="InterPro" id="IPR054586">
    <property type="entry name" value="MACPF_1_fungal"/>
</dbReference>
<protein>
    <recommendedName>
        <fullName evidence="2">MACPF-like domain-containing protein</fullName>
    </recommendedName>
</protein>
<feature type="compositionally biased region" description="Basic and acidic residues" evidence="1">
    <location>
        <begin position="160"/>
        <end position="176"/>
    </location>
</feature>